<dbReference type="SUPFAM" id="SSF52540">
    <property type="entry name" value="P-loop containing nucleoside triphosphate hydrolases"/>
    <property type="match status" value="1"/>
</dbReference>
<dbReference type="EMBL" id="JAGPXB010000025">
    <property type="protein sequence ID" value="MBQ0910017.1"/>
    <property type="molecule type" value="Genomic_DNA"/>
</dbReference>
<reference evidence="2 3" key="1">
    <citation type="submission" date="2021-04" db="EMBL/GenBank/DDBJ databases">
        <title>Description of novel Flavobacterium sp. F-328.</title>
        <authorList>
            <person name="Saticioglu I.B."/>
        </authorList>
    </citation>
    <scope>NUCLEOTIDE SEQUENCE [LARGE SCALE GENOMIC DNA]</scope>
    <source>
        <strain evidence="2 3">F-328</strain>
    </source>
</reference>
<dbReference type="RefSeq" id="WP_210791879.1">
    <property type="nucleotide sequence ID" value="NZ_JAGPXB010000025.1"/>
</dbReference>
<evidence type="ECO:0000313" key="2">
    <source>
        <dbReference type="EMBL" id="MBQ0910017.1"/>
    </source>
</evidence>
<dbReference type="PIRSF" id="PIRSF029347">
    <property type="entry name" value="RecF"/>
    <property type="match status" value="1"/>
</dbReference>
<comment type="caution">
    <text evidence="2">The sequence shown here is derived from an EMBL/GenBank/DDBJ whole genome shotgun (WGS) entry which is preliminary data.</text>
</comment>
<dbReference type="PANTHER" id="PTHR32182">
    <property type="entry name" value="DNA REPLICATION AND REPAIR PROTEIN RECF"/>
    <property type="match status" value="1"/>
</dbReference>
<dbReference type="Pfam" id="PF13304">
    <property type="entry name" value="AAA_21"/>
    <property type="match status" value="1"/>
</dbReference>
<proteinExistence type="predicted"/>
<organism evidence="2 3">
    <name type="scientific">Flavobacterium erciyesense</name>
    <dbReference type="NCBI Taxonomy" id="2825842"/>
    <lineage>
        <taxon>Bacteria</taxon>
        <taxon>Pseudomonadati</taxon>
        <taxon>Bacteroidota</taxon>
        <taxon>Flavobacteriia</taxon>
        <taxon>Flavobacteriales</taxon>
        <taxon>Flavobacteriaceae</taxon>
        <taxon>Flavobacterium</taxon>
    </lineage>
</organism>
<sequence>MIKSIHIKNFKSIVDLKMDLGSFNVLIGENGAGKSNILEGIGFGAAASANKLDFEFLGSRGIRLSSPESMISAFNDLPENKNIDIAFVDKSNKNSYKYSITHNENNKWVNNERYQGELVQELIESLIFTDSNKRKETLDNLAKASSVDQVKKIDEMISTLMKILDDKSNNNEEEKKFFFNTISNHILDHRHSNDEISNFIVFSPEQSSLRKFEDTTQIYPLGIKGEGIFQYLKKLDLSNSKDKKLMKEIKENMLLLDWYENFEIPNGLLKKERSLSIKDRFLKEDLNSFDQRSTNEGFLFLLFYSVLFCSSETPTFFAIDNIDSGLNPKLTMQLIQNLAKLAKKHKKQVIVTTHSPAVLDGLDLEESSQRLFVVKRNDEGFTTAKRVTYNSERRMKLSEIWTNGFIGGLPENF</sequence>
<evidence type="ECO:0000259" key="1">
    <source>
        <dbReference type="Pfam" id="PF13304"/>
    </source>
</evidence>
<dbReference type="Proteomes" id="UP000679008">
    <property type="component" value="Unassembled WGS sequence"/>
</dbReference>
<gene>
    <name evidence="2" type="ORF">KBJ98_14995</name>
</gene>
<name>A0ABS5D7Q0_9FLAO</name>
<keyword evidence="3" id="KW-1185">Reference proteome</keyword>
<dbReference type="InterPro" id="IPR014555">
    <property type="entry name" value="RecF-like"/>
</dbReference>
<dbReference type="InterPro" id="IPR003959">
    <property type="entry name" value="ATPase_AAA_core"/>
</dbReference>
<evidence type="ECO:0000313" key="3">
    <source>
        <dbReference type="Proteomes" id="UP000679008"/>
    </source>
</evidence>
<dbReference type="PANTHER" id="PTHR32182:SF22">
    <property type="entry name" value="ATP-DEPENDENT ENDONUCLEASE, OLD FAMILY-RELATED"/>
    <property type="match status" value="1"/>
</dbReference>
<accession>A0ABS5D7Q0</accession>
<dbReference type="Gene3D" id="3.40.50.300">
    <property type="entry name" value="P-loop containing nucleotide triphosphate hydrolases"/>
    <property type="match status" value="1"/>
</dbReference>
<feature type="domain" description="ATPase AAA-type core" evidence="1">
    <location>
        <begin position="23"/>
        <end position="360"/>
    </location>
</feature>
<dbReference type="InterPro" id="IPR027417">
    <property type="entry name" value="P-loop_NTPase"/>
</dbReference>
<protein>
    <submittedName>
        <fullName evidence="2">AAA family ATPase</fullName>
    </submittedName>
</protein>